<dbReference type="STRING" id="231916.A0A409VKK7"/>
<reference evidence="3 4" key="1">
    <citation type="journal article" date="2018" name="Evol. Lett.">
        <title>Horizontal gene cluster transfer increased hallucinogenic mushroom diversity.</title>
        <authorList>
            <person name="Reynolds H.T."/>
            <person name="Vijayakumar V."/>
            <person name="Gluck-Thaler E."/>
            <person name="Korotkin H.B."/>
            <person name="Matheny P.B."/>
            <person name="Slot J.C."/>
        </authorList>
    </citation>
    <scope>NUCLEOTIDE SEQUENCE [LARGE SCALE GENOMIC DNA]</scope>
    <source>
        <strain evidence="3 4">SRW20</strain>
    </source>
</reference>
<organism evidence="3 4">
    <name type="scientific">Gymnopilus dilepis</name>
    <dbReference type="NCBI Taxonomy" id="231916"/>
    <lineage>
        <taxon>Eukaryota</taxon>
        <taxon>Fungi</taxon>
        <taxon>Dikarya</taxon>
        <taxon>Basidiomycota</taxon>
        <taxon>Agaricomycotina</taxon>
        <taxon>Agaricomycetes</taxon>
        <taxon>Agaricomycetidae</taxon>
        <taxon>Agaricales</taxon>
        <taxon>Agaricineae</taxon>
        <taxon>Hymenogastraceae</taxon>
        <taxon>Gymnopilus</taxon>
    </lineage>
</organism>
<sequence>MSAQDGRRKQLCDVCSKLGLALANQRVDEVKYPLGTMPDIRRKAMANPYCPFCHLVCHQQVDYMNVSVTWKPKGGFHRGGGVAEYVVFLNEDTASSPYGSGRQVREQIDPELIKKWIRLCEQHHGPKCTYGGAIIKTPDNPGGITVLRLIDTLDECIVEASPGNRYIALSYVWGQTVQVKLLHGNLQQLSSKGSLGRLSLPKTIRDAIDLVKAIGERYLWTDCLCLLQDDAADMADGVSHMDLVYRGAALTIIAGHGKDADAGLLGLHPNSRRVNQVVEEVLPGLRMTFVQGVYDSLAECQHTTRAWTLQEVTLSHRLLVFTSHRIYFRCRENSWSEDTIFDNFPTDINQNLASGSEIKFFDERGSNPLKNLALMLFRYSSRSLTYESDTIRGFTGLLKGLGTLMKSGILEGIHTSSFDIGLLTWDMFPNRSYEVLTRRHGFPSWSWAGWKKVNFGFAGYCDDVAQANHFLRSMTYITWYKREPGTLKLGLVWDLESASDYDAQEETDVGYRATPDNPYGRSHQGRYDATPRDTEEIRAAIREDLHGRAYDLLHFWAQVVCTSALGFPDNFQSEIQAYKFRYPSGYPTYPMTLYPLQTPHVFDDDDVDTSQENMAQVPPANGRYRLPEEDLPGYSPEVSGVFSYIYKILDASGMICGGVKLDDPILSRSGLKGPHEFILLSTVDRYDDFFNNDAKTDREMYWVMLITWIGPNKVVAERRGIGFIFCDCLDRMIPPGRLWKEIVLA</sequence>
<proteinExistence type="predicted"/>
<dbReference type="InterPro" id="IPR010730">
    <property type="entry name" value="HET"/>
</dbReference>
<gene>
    <name evidence="3" type="ORF">CVT26_009649</name>
</gene>
<comment type="caution">
    <text evidence="3">The sequence shown here is derived from an EMBL/GenBank/DDBJ whole genome shotgun (WGS) entry which is preliminary data.</text>
</comment>
<dbReference type="EMBL" id="NHYE01005621">
    <property type="protein sequence ID" value="PPQ66802.1"/>
    <property type="molecule type" value="Genomic_DNA"/>
</dbReference>
<dbReference type="OrthoDB" id="2964287at2759"/>
<evidence type="ECO:0000313" key="3">
    <source>
        <dbReference type="EMBL" id="PPQ66802.1"/>
    </source>
</evidence>
<protein>
    <recommendedName>
        <fullName evidence="2">Heterokaryon incompatibility domain-containing protein</fullName>
    </recommendedName>
</protein>
<evidence type="ECO:0000313" key="4">
    <source>
        <dbReference type="Proteomes" id="UP000284706"/>
    </source>
</evidence>
<evidence type="ECO:0000256" key="1">
    <source>
        <dbReference type="SAM" id="MobiDB-lite"/>
    </source>
</evidence>
<dbReference type="InParanoid" id="A0A409VKK7"/>
<dbReference type="PANTHER" id="PTHR33112:SF12">
    <property type="entry name" value="HETEROKARYON INCOMPATIBILITY DOMAIN-CONTAINING PROTEIN"/>
    <property type="match status" value="1"/>
</dbReference>
<keyword evidence="4" id="KW-1185">Reference proteome</keyword>
<dbReference type="Pfam" id="PF06985">
    <property type="entry name" value="HET"/>
    <property type="match status" value="1"/>
</dbReference>
<dbReference type="AlphaFoldDB" id="A0A409VKK7"/>
<feature type="domain" description="Heterokaryon incompatibility" evidence="2">
    <location>
        <begin position="166"/>
        <end position="311"/>
    </location>
</feature>
<evidence type="ECO:0000259" key="2">
    <source>
        <dbReference type="Pfam" id="PF06985"/>
    </source>
</evidence>
<accession>A0A409VKK7</accession>
<name>A0A409VKK7_9AGAR</name>
<dbReference type="PANTHER" id="PTHR33112">
    <property type="entry name" value="DOMAIN PROTEIN, PUTATIVE-RELATED"/>
    <property type="match status" value="1"/>
</dbReference>
<dbReference type="Proteomes" id="UP000284706">
    <property type="component" value="Unassembled WGS sequence"/>
</dbReference>
<feature type="region of interest" description="Disordered" evidence="1">
    <location>
        <begin position="510"/>
        <end position="530"/>
    </location>
</feature>